<dbReference type="EMBL" id="CATQJA010001184">
    <property type="protein sequence ID" value="CAJ0566216.1"/>
    <property type="molecule type" value="Genomic_DNA"/>
</dbReference>
<keyword evidence="3" id="KW-1185">Reference proteome</keyword>
<gene>
    <name evidence="2" type="ORF">MSPICULIGERA_LOCUS4828</name>
</gene>
<dbReference type="PANTHER" id="PTHR37972:SF3">
    <property type="entry name" value="PROTEIN CBG11222"/>
    <property type="match status" value="1"/>
</dbReference>
<organism evidence="2 3">
    <name type="scientific">Mesorhabditis spiculigera</name>
    <dbReference type="NCBI Taxonomy" id="96644"/>
    <lineage>
        <taxon>Eukaryota</taxon>
        <taxon>Metazoa</taxon>
        <taxon>Ecdysozoa</taxon>
        <taxon>Nematoda</taxon>
        <taxon>Chromadorea</taxon>
        <taxon>Rhabditida</taxon>
        <taxon>Rhabditina</taxon>
        <taxon>Rhabditomorpha</taxon>
        <taxon>Rhabditoidea</taxon>
        <taxon>Rhabditidae</taxon>
        <taxon>Mesorhabditinae</taxon>
        <taxon>Mesorhabditis</taxon>
    </lineage>
</organism>
<dbReference type="Proteomes" id="UP001177023">
    <property type="component" value="Unassembled WGS sequence"/>
</dbReference>
<feature type="transmembrane region" description="Helical" evidence="1">
    <location>
        <begin position="12"/>
        <end position="33"/>
    </location>
</feature>
<name>A0AA36FXX1_9BILA</name>
<keyword evidence="1" id="KW-0812">Transmembrane</keyword>
<dbReference type="AlphaFoldDB" id="A0AA36FXX1"/>
<evidence type="ECO:0000256" key="1">
    <source>
        <dbReference type="SAM" id="Phobius"/>
    </source>
</evidence>
<comment type="caution">
    <text evidence="2">The sequence shown here is derived from an EMBL/GenBank/DDBJ whole genome shotgun (WGS) entry which is preliminary data.</text>
</comment>
<keyword evidence="1" id="KW-0472">Membrane</keyword>
<proteinExistence type="predicted"/>
<evidence type="ECO:0000313" key="3">
    <source>
        <dbReference type="Proteomes" id="UP001177023"/>
    </source>
</evidence>
<evidence type="ECO:0000313" key="2">
    <source>
        <dbReference type="EMBL" id="CAJ0566216.1"/>
    </source>
</evidence>
<keyword evidence="1" id="KW-1133">Transmembrane helix</keyword>
<sequence length="576" mass="61762">MAGSIRKLQIFSFLVLILGIAIGAAGIVVAIVFGTRSCNCDSTNATTPQSPVTCSTKIFSLRSPVKINWDPKLLDPTSALYKAKRAEFMDSLINSKSHTSLSMLITYTLDVNLFEPDPSSKTSAYVYASAAASGAMDLGLIPDSSALADRISKASIAAGASDVNNNTLQFCKEPIVPGVSTATSPPVPCVINADIVLAYEQAFYEADALRMLNYILGGLFASPYYRFGGETRMVTVPYPYDEALSKMDDNLGWDGLKDLMITANRTIWPSRPADPYLPTTIFTADHEFEQSSLNRNRVIFFFGKEDDTVKYAEGYADVVKEEGTRILTLSTLKADLGPLASPGWSFYIEDPDMAGNMSDVIADALLGAFSSCQAPTSTQLPPTSSPCTLFINADIIMLIEMNFPISQSNVLLEGAEDIFTTAPNNYQFGGKTRVAGLAYPSLDSTDPLAENLGLDTFVAEMQAINASIWDVGLGATDLSAALTAVEGAFPDPTRNRVLIIVGKNYTTVASAAPIADQFKAGGMAVITASYDSNGLKPLATPGLDFEFDTLFAYLIPGEVNEALVKRFPSCKTQPVP</sequence>
<accession>A0AA36FXX1</accession>
<dbReference type="PANTHER" id="PTHR37972">
    <property type="entry name" value="PROTEIN CBG25533"/>
    <property type="match status" value="1"/>
</dbReference>
<feature type="non-terminal residue" evidence="2">
    <location>
        <position position="576"/>
    </location>
</feature>
<protein>
    <submittedName>
        <fullName evidence="2">Uncharacterized protein</fullName>
    </submittedName>
</protein>
<reference evidence="2" key="1">
    <citation type="submission" date="2023-06" db="EMBL/GenBank/DDBJ databases">
        <authorList>
            <person name="Delattre M."/>
        </authorList>
    </citation>
    <scope>NUCLEOTIDE SEQUENCE</scope>
    <source>
        <strain evidence="2">AF72</strain>
    </source>
</reference>